<feature type="transmembrane region" description="Helical" evidence="1">
    <location>
        <begin position="74"/>
        <end position="98"/>
    </location>
</feature>
<organism evidence="2">
    <name type="scientific">freshwater metagenome</name>
    <dbReference type="NCBI Taxonomy" id="449393"/>
    <lineage>
        <taxon>unclassified sequences</taxon>
        <taxon>metagenomes</taxon>
        <taxon>ecological metagenomes</taxon>
    </lineage>
</organism>
<feature type="transmembrane region" description="Helical" evidence="1">
    <location>
        <begin position="110"/>
        <end position="131"/>
    </location>
</feature>
<dbReference type="AlphaFoldDB" id="A0A6J6DLX0"/>
<name>A0A6J6DLX0_9ZZZZ</name>
<dbReference type="PANTHER" id="PTHR37309:SF1">
    <property type="entry name" value="SLR0284 PROTEIN"/>
    <property type="match status" value="1"/>
</dbReference>
<evidence type="ECO:0000256" key="1">
    <source>
        <dbReference type="SAM" id="Phobius"/>
    </source>
</evidence>
<keyword evidence="1" id="KW-0812">Transmembrane</keyword>
<dbReference type="InterPro" id="IPR007165">
    <property type="entry name" value="Phage_holin_4_2"/>
</dbReference>
<protein>
    <submittedName>
        <fullName evidence="2">Unannotated protein</fullName>
    </submittedName>
</protein>
<feature type="transmembrane region" description="Helical" evidence="1">
    <location>
        <begin position="46"/>
        <end position="67"/>
    </location>
</feature>
<sequence length="139" mass="15127">MFRFLVRLAVNSIALAIAVWIVPGLTMVPYAEGEPIVVGGPSLELVLSYLFIALVFGLINGIIGNAIRIVAFPLYVITLGLIALVVNGLLLLLVTLVSTWLTFGLFVQDYYWGIIGALVLSLSAWIIGMLLRPLTKQTR</sequence>
<dbReference type="Pfam" id="PF04020">
    <property type="entry name" value="Phage_holin_4_2"/>
    <property type="match status" value="1"/>
</dbReference>
<reference evidence="2" key="1">
    <citation type="submission" date="2020-05" db="EMBL/GenBank/DDBJ databases">
        <authorList>
            <person name="Chiriac C."/>
            <person name="Salcher M."/>
            <person name="Ghai R."/>
            <person name="Kavagutti S V."/>
        </authorList>
    </citation>
    <scope>NUCLEOTIDE SEQUENCE</scope>
</reference>
<accession>A0A6J6DLX0</accession>
<feature type="transmembrane region" description="Helical" evidence="1">
    <location>
        <begin position="12"/>
        <end position="31"/>
    </location>
</feature>
<proteinExistence type="predicted"/>
<keyword evidence="1" id="KW-0472">Membrane</keyword>
<gene>
    <name evidence="2" type="ORF">UFOPK1684_00238</name>
</gene>
<dbReference type="PANTHER" id="PTHR37309">
    <property type="entry name" value="SLR0284 PROTEIN"/>
    <property type="match status" value="1"/>
</dbReference>
<dbReference type="EMBL" id="CAEZTM010000006">
    <property type="protein sequence ID" value="CAB4563133.1"/>
    <property type="molecule type" value="Genomic_DNA"/>
</dbReference>
<evidence type="ECO:0000313" key="2">
    <source>
        <dbReference type="EMBL" id="CAB4563133.1"/>
    </source>
</evidence>
<keyword evidence="1" id="KW-1133">Transmembrane helix</keyword>